<evidence type="ECO:0000313" key="2">
    <source>
        <dbReference type="EMBL" id="KAG2897555.1"/>
    </source>
</evidence>
<sequence length="58" mass="5986">MGFRLPDATTSAAAAEQRHCIVKPGQKQHGRVNSGTALASGRTLLPLGTPSSGEGLER</sequence>
<feature type="region of interest" description="Disordered" evidence="1">
    <location>
        <begin position="25"/>
        <end position="58"/>
    </location>
</feature>
<dbReference type="Proteomes" id="UP000760860">
    <property type="component" value="Unassembled WGS sequence"/>
</dbReference>
<gene>
    <name evidence="2" type="ORF">PC117_g22766</name>
    <name evidence="3" type="ORF">PC129_g19915</name>
</gene>
<reference evidence="2" key="1">
    <citation type="submission" date="2018-10" db="EMBL/GenBank/DDBJ databases">
        <title>Effector identification in a new, highly contiguous assembly of the strawberry crown rot pathogen Phytophthora cactorum.</title>
        <authorList>
            <person name="Armitage A.D."/>
            <person name="Nellist C.F."/>
            <person name="Bates H."/>
            <person name="Vickerstaff R.J."/>
            <person name="Harrison R.J."/>
        </authorList>
    </citation>
    <scope>NUCLEOTIDE SEQUENCE</scope>
    <source>
        <strain evidence="2">4040</strain>
        <strain evidence="3">P421</strain>
    </source>
</reference>
<dbReference type="Proteomes" id="UP000736787">
    <property type="component" value="Unassembled WGS sequence"/>
</dbReference>
<organism evidence="2 4">
    <name type="scientific">Phytophthora cactorum</name>
    <dbReference type="NCBI Taxonomy" id="29920"/>
    <lineage>
        <taxon>Eukaryota</taxon>
        <taxon>Sar</taxon>
        <taxon>Stramenopiles</taxon>
        <taxon>Oomycota</taxon>
        <taxon>Peronosporomycetes</taxon>
        <taxon>Peronosporales</taxon>
        <taxon>Peronosporaceae</taxon>
        <taxon>Phytophthora</taxon>
    </lineage>
</organism>
<dbReference type="EMBL" id="RCMV01001339">
    <property type="protein sequence ID" value="KAG3209066.1"/>
    <property type="molecule type" value="Genomic_DNA"/>
</dbReference>
<name>A0A8T1B6K9_9STRA</name>
<accession>A0A8T1B6K9</accession>
<proteinExistence type="predicted"/>
<evidence type="ECO:0000313" key="3">
    <source>
        <dbReference type="EMBL" id="KAG3209066.1"/>
    </source>
</evidence>
<comment type="caution">
    <text evidence="2">The sequence shown here is derived from an EMBL/GenBank/DDBJ whole genome shotgun (WGS) entry which is preliminary data.</text>
</comment>
<evidence type="ECO:0000313" key="4">
    <source>
        <dbReference type="Proteomes" id="UP000736787"/>
    </source>
</evidence>
<evidence type="ECO:0000256" key="1">
    <source>
        <dbReference type="SAM" id="MobiDB-lite"/>
    </source>
</evidence>
<protein>
    <submittedName>
        <fullName evidence="2">Uncharacterized protein</fullName>
    </submittedName>
</protein>
<dbReference type="EMBL" id="RCMK01001294">
    <property type="protein sequence ID" value="KAG2897555.1"/>
    <property type="molecule type" value="Genomic_DNA"/>
</dbReference>
<dbReference type="AlphaFoldDB" id="A0A8T1B6K9"/>